<reference evidence="6 7" key="1">
    <citation type="submission" date="2020-07" db="EMBL/GenBank/DDBJ databases">
        <title>Genomic Encyclopedia of Type Strains, Phase IV (KMG-V): Genome sequencing to study the core and pangenomes of soil and plant-associated prokaryotes.</title>
        <authorList>
            <person name="Whitman W."/>
        </authorList>
    </citation>
    <scope>NUCLEOTIDE SEQUENCE [LARGE SCALE GENOMIC DNA]</scope>
    <source>
        <strain evidence="6 7">AN3</strain>
    </source>
</reference>
<dbReference type="InterPro" id="IPR036388">
    <property type="entry name" value="WH-like_DNA-bd_sf"/>
</dbReference>
<organism evidence="6 7">
    <name type="scientific">Phyllobacterium myrsinacearum</name>
    <dbReference type="NCBI Taxonomy" id="28101"/>
    <lineage>
        <taxon>Bacteria</taxon>
        <taxon>Pseudomonadati</taxon>
        <taxon>Pseudomonadota</taxon>
        <taxon>Alphaproteobacteria</taxon>
        <taxon>Hyphomicrobiales</taxon>
        <taxon>Phyllobacteriaceae</taxon>
        <taxon>Phyllobacterium</taxon>
    </lineage>
</organism>
<feature type="domain" description="HTH lysR-type" evidence="5">
    <location>
        <begin position="1"/>
        <end position="58"/>
    </location>
</feature>
<sequence length="292" mass="31482">MTLDQLRIFIAVAEREHITHAAAALNMTQSAVSAAITALESRHGITLFDRIGRSIVLNQTGRVFLKEAVAVVARAKAAEAALADLAGLMRGELSIMASQTIAGYWLPERLGAYRKRYPGITLDIRIGNTKQVAEAVEASEAELGLVEGKVDHKLLSSKIMAMDDMVIVVAAGQPWAAHRTVGAKDFRDVAWVLREKGSGTRSAFEQLLGSVGMDLSMLDIAMELPGNEAVIGAVEAGVGATLISRSVASSKLRAKLLREVAYPSTPRPFYLLHHRERYYSKAADAFVSLVGE</sequence>
<dbReference type="RefSeq" id="WP_182549097.1">
    <property type="nucleotide sequence ID" value="NZ_JACGXN010000002.1"/>
</dbReference>
<dbReference type="PRINTS" id="PR00039">
    <property type="entry name" value="HTHLYSR"/>
</dbReference>
<gene>
    <name evidence="6" type="ORF">FHW16_002106</name>
</gene>
<evidence type="ECO:0000256" key="2">
    <source>
        <dbReference type="ARBA" id="ARBA00023015"/>
    </source>
</evidence>
<comment type="caution">
    <text evidence="6">The sequence shown here is derived from an EMBL/GenBank/DDBJ whole genome shotgun (WGS) entry which is preliminary data.</text>
</comment>
<dbReference type="Pfam" id="PF00126">
    <property type="entry name" value="HTH_1"/>
    <property type="match status" value="1"/>
</dbReference>
<comment type="similarity">
    <text evidence="1">Belongs to the LysR transcriptional regulatory family.</text>
</comment>
<evidence type="ECO:0000313" key="7">
    <source>
        <dbReference type="Proteomes" id="UP000549052"/>
    </source>
</evidence>
<dbReference type="InterPro" id="IPR036390">
    <property type="entry name" value="WH_DNA-bd_sf"/>
</dbReference>
<dbReference type="PANTHER" id="PTHR30126">
    <property type="entry name" value="HTH-TYPE TRANSCRIPTIONAL REGULATOR"/>
    <property type="match status" value="1"/>
</dbReference>
<dbReference type="InterPro" id="IPR000847">
    <property type="entry name" value="LysR_HTH_N"/>
</dbReference>
<name>A0A839ELN5_9HYPH</name>
<dbReference type="Proteomes" id="UP000549052">
    <property type="component" value="Unassembled WGS sequence"/>
</dbReference>
<proteinExistence type="inferred from homology"/>
<keyword evidence="3 6" id="KW-0238">DNA-binding</keyword>
<evidence type="ECO:0000256" key="4">
    <source>
        <dbReference type="ARBA" id="ARBA00023163"/>
    </source>
</evidence>
<dbReference type="CDD" id="cd08420">
    <property type="entry name" value="PBP2_CysL_like"/>
    <property type="match status" value="1"/>
</dbReference>
<dbReference type="GO" id="GO:0000976">
    <property type="term" value="F:transcription cis-regulatory region binding"/>
    <property type="evidence" value="ECO:0007669"/>
    <property type="project" value="TreeGrafter"/>
</dbReference>
<evidence type="ECO:0000259" key="5">
    <source>
        <dbReference type="PROSITE" id="PS50931"/>
    </source>
</evidence>
<accession>A0A839ELN5</accession>
<keyword evidence="7" id="KW-1185">Reference proteome</keyword>
<dbReference type="SUPFAM" id="SSF46785">
    <property type="entry name" value="Winged helix' DNA-binding domain"/>
    <property type="match status" value="1"/>
</dbReference>
<evidence type="ECO:0000313" key="6">
    <source>
        <dbReference type="EMBL" id="MBA8878394.1"/>
    </source>
</evidence>
<dbReference type="GO" id="GO:0003700">
    <property type="term" value="F:DNA-binding transcription factor activity"/>
    <property type="evidence" value="ECO:0007669"/>
    <property type="project" value="InterPro"/>
</dbReference>
<dbReference type="Pfam" id="PF03466">
    <property type="entry name" value="LysR_substrate"/>
    <property type="match status" value="1"/>
</dbReference>
<dbReference type="AlphaFoldDB" id="A0A839ELN5"/>
<dbReference type="PANTHER" id="PTHR30126:SF39">
    <property type="entry name" value="HTH-TYPE TRANSCRIPTIONAL REGULATOR CYSL"/>
    <property type="match status" value="1"/>
</dbReference>
<dbReference type="EMBL" id="JACGXN010000002">
    <property type="protein sequence ID" value="MBA8878394.1"/>
    <property type="molecule type" value="Genomic_DNA"/>
</dbReference>
<dbReference type="SUPFAM" id="SSF53850">
    <property type="entry name" value="Periplasmic binding protein-like II"/>
    <property type="match status" value="1"/>
</dbReference>
<dbReference type="PROSITE" id="PS50931">
    <property type="entry name" value="HTH_LYSR"/>
    <property type="match status" value="1"/>
</dbReference>
<keyword evidence="4" id="KW-0804">Transcription</keyword>
<dbReference type="InterPro" id="IPR005119">
    <property type="entry name" value="LysR_subst-bd"/>
</dbReference>
<evidence type="ECO:0000256" key="3">
    <source>
        <dbReference type="ARBA" id="ARBA00023125"/>
    </source>
</evidence>
<evidence type="ECO:0000256" key="1">
    <source>
        <dbReference type="ARBA" id="ARBA00009437"/>
    </source>
</evidence>
<dbReference type="Gene3D" id="1.10.10.10">
    <property type="entry name" value="Winged helix-like DNA-binding domain superfamily/Winged helix DNA-binding domain"/>
    <property type="match status" value="1"/>
</dbReference>
<protein>
    <submittedName>
        <fullName evidence="6">DNA-binding transcriptional LysR family regulator</fullName>
    </submittedName>
</protein>
<keyword evidence="2" id="KW-0805">Transcription regulation</keyword>
<dbReference type="Gene3D" id="3.40.190.290">
    <property type="match status" value="1"/>
</dbReference>
<dbReference type="FunFam" id="1.10.10.10:FF:000001">
    <property type="entry name" value="LysR family transcriptional regulator"/>
    <property type="match status" value="1"/>
</dbReference>